<dbReference type="InterPro" id="IPR011993">
    <property type="entry name" value="PH-like_dom_sf"/>
</dbReference>
<dbReference type="Gene3D" id="2.30.29.30">
    <property type="entry name" value="Pleckstrin-homology domain (PH domain)/Phosphotyrosine-binding domain (PTB)"/>
    <property type="match status" value="1"/>
</dbReference>
<keyword evidence="4" id="KW-1185">Reference proteome</keyword>
<dbReference type="InterPro" id="IPR000904">
    <property type="entry name" value="Sec7_dom"/>
</dbReference>
<feature type="compositionally biased region" description="Low complexity" evidence="1">
    <location>
        <begin position="710"/>
        <end position="768"/>
    </location>
</feature>
<feature type="compositionally biased region" description="Polar residues" evidence="1">
    <location>
        <begin position="91"/>
        <end position="100"/>
    </location>
</feature>
<feature type="compositionally biased region" description="Polar residues" evidence="1">
    <location>
        <begin position="139"/>
        <end position="167"/>
    </location>
</feature>
<feature type="compositionally biased region" description="Low complexity" evidence="1">
    <location>
        <begin position="668"/>
        <end position="680"/>
    </location>
</feature>
<evidence type="ECO:0000313" key="3">
    <source>
        <dbReference type="EMBL" id="KAF2072308.1"/>
    </source>
</evidence>
<comment type="caution">
    <text evidence="3">The sequence shown here is derived from an EMBL/GenBank/DDBJ whole genome shotgun (WGS) entry which is preliminary data.</text>
</comment>
<dbReference type="GO" id="GO:0005085">
    <property type="term" value="F:guanyl-nucleotide exchange factor activity"/>
    <property type="evidence" value="ECO:0007669"/>
    <property type="project" value="InterPro"/>
</dbReference>
<organism evidence="3 4">
    <name type="scientific">Polysphondylium violaceum</name>
    <dbReference type="NCBI Taxonomy" id="133409"/>
    <lineage>
        <taxon>Eukaryota</taxon>
        <taxon>Amoebozoa</taxon>
        <taxon>Evosea</taxon>
        <taxon>Eumycetozoa</taxon>
        <taxon>Dictyostelia</taxon>
        <taxon>Dictyosteliales</taxon>
        <taxon>Dictyosteliaceae</taxon>
        <taxon>Polysphondylium</taxon>
    </lineage>
</organism>
<dbReference type="AlphaFoldDB" id="A0A8J4PRG7"/>
<evidence type="ECO:0000259" key="2">
    <source>
        <dbReference type="PROSITE" id="PS50190"/>
    </source>
</evidence>
<proteinExistence type="predicted"/>
<evidence type="ECO:0000313" key="4">
    <source>
        <dbReference type="Proteomes" id="UP000695562"/>
    </source>
</evidence>
<gene>
    <name evidence="3" type="ORF">CYY_006386</name>
</gene>
<dbReference type="InterPro" id="IPR023394">
    <property type="entry name" value="Sec7_C_sf"/>
</dbReference>
<dbReference type="FunFam" id="1.10.1000.11:FF:000002">
    <property type="entry name" value="Cytohesin 1"/>
    <property type="match status" value="1"/>
</dbReference>
<dbReference type="EMBL" id="AJWJ01000292">
    <property type="protein sequence ID" value="KAF2072308.1"/>
    <property type="molecule type" value="Genomic_DNA"/>
</dbReference>
<feature type="compositionally biased region" description="Low complexity" evidence="1">
    <location>
        <begin position="616"/>
        <end position="630"/>
    </location>
</feature>
<sequence>MLHKVLKQNNNNNYSTTSVTQVSNPSIDHQSNNLSNSNITYSSAKSYLSEDFFSVTSNTSDFINMSSYSTGTEHMLNSDHTTPSIVDECQDNNQRDNSNITSSTVSQSTDDQYCTSSSISINNNPTNTPIQDGADIKNSRNTNISSSGGGDNLTTITATNSSQSSLANSERELNWSALNNKMKSIDKLDLKRGSILIEHLSEYNKLVSSQVILGEENLSESSNNTSEITDAVSVQLHIQPPSSPISTSQNPKPVQQLTQNQLDNIIMAGINLFNEKPKKGIEYFISHKLITKTPESVSEFLHLCPLLNKKSIGDYLGDIDPFCISTLESLIARFNFQDLDFDMALRQLLYCFRLPGEAQKIDRIMQRFANQFYKDNLKNVFEDPDAVYMLAFATILLNTDLHHPYIKPTMTKSKFAKSLYKINNGKDLPLEYLEDLYDRINVDEIKMDPTGALFPYAVKKGWLNIRVKGKVADKWSRKWCVLSQGTLFFFRKPTDQTPVRYLRPDTVITPQKETKGKKNCFILNHSSPPICVESMLKNSSIGTKLPTKFNPQLLIQQLASFGKEKAKEPKFWDSISEKMYSDQKFDTLQEVVDTDSVSSIDTLSETSSAYYDEDVSPASSISSTSPISNSLHYQQQKKKGFSLRLGNKKTKDQIMSMSEETSANVQFNQPTSSNNNSPSLSRPPKPINPSNPQPNHSLTQPRPTIYKTVSSSSLMRSSSISSFSLPSQTTTTTTTSATPTKPATTTTTTTTTNSTPTTTTTTTSTTTTSHGLPPVSSTLTTSSTVNNNNLNIDSLTKLQEKMIKSSSKRTNTCILNADTKRERDSWIRLILQEFTSASK</sequence>
<dbReference type="InterPro" id="IPR035999">
    <property type="entry name" value="Sec7_dom_sf"/>
</dbReference>
<dbReference type="OrthoDB" id="430364at2759"/>
<reference evidence="3" key="1">
    <citation type="submission" date="2020-01" db="EMBL/GenBank/DDBJ databases">
        <title>Development of genomics and gene disruption for Polysphondylium violaceum indicates a role for the polyketide synthase stlB in stalk morphogenesis.</title>
        <authorList>
            <person name="Narita B."/>
            <person name="Kawabe Y."/>
            <person name="Kin K."/>
            <person name="Saito T."/>
            <person name="Gibbs R."/>
            <person name="Kuspa A."/>
            <person name="Muzny D."/>
            <person name="Queller D."/>
            <person name="Richards S."/>
            <person name="Strassman J."/>
            <person name="Sucgang R."/>
            <person name="Worley K."/>
            <person name="Schaap P."/>
        </authorList>
    </citation>
    <scope>NUCLEOTIDE SEQUENCE</scope>
    <source>
        <strain evidence="3">QSvi11</strain>
    </source>
</reference>
<dbReference type="GO" id="GO:0032012">
    <property type="term" value="P:regulation of ARF protein signal transduction"/>
    <property type="evidence" value="ECO:0007669"/>
    <property type="project" value="InterPro"/>
</dbReference>
<feature type="compositionally biased region" description="Low complexity" evidence="1">
    <location>
        <begin position="101"/>
        <end position="130"/>
    </location>
</feature>
<dbReference type="PANTHER" id="PTHR10663:SF399">
    <property type="entry name" value="ARF GUANYL-NUCLEOTIDE EXCHANGE FACTOR-RELATED"/>
    <property type="match status" value="1"/>
</dbReference>
<dbReference type="PANTHER" id="PTHR10663">
    <property type="entry name" value="GUANYL-NUCLEOTIDE EXCHANGE FACTOR"/>
    <property type="match status" value="1"/>
</dbReference>
<feature type="region of interest" description="Disordered" evidence="1">
    <location>
        <begin position="1"/>
        <end position="34"/>
    </location>
</feature>
<dbReference type="Gene3D" id="1.10.1000.11">
    <property type="entry name" value="Arf Nucleotide-binding Site Opener,domain 2"/>
    <property type="match status" value="1"/>
</dbReference>
<dbReference type="InterPro" id="IPR001849">
    <property type="entry name" value="PH_domain"/>
</dbReference>
<feature type="compositionally biased region" description="Pro residues" evidence="1">
    <location>
        <begin position="681"/>
        <end position="692"/>
    </location>
</feature>
<name>A0A8J4PRG7_9MYCE</name>
<dbReference type="SUPFAM" id="SSF48425">
    <property type="entry name" value="Sec7 domain"/>
    <property type="match status" value="1"/>
</dbReference>
<feature type="compositionally biased region" description="Low complexity" evidence="1">
    <location>
        <begin position="8"/>
        <end position="24"/>
    </location>
</feature>
<feature type="domain" description="SEC7" evidence="2">
    <location>
        <begin position="255"/>
        <end position="443"/>
    </location>
</feature>
<dbReference type="Proteomes" id="UP000695562">
    <property type="component" value="Unassembled WGS sequence"/>
</dbReference>
<feature type="compositionally biased region" description="Polar residues" evidence="1">
    <location>
        <begin position="25"/>
        <end position="34"/>
    </location>
</feature>
<protein>
    <recommendedName>
        <fullName evidence="2">SEC7 domain-containing protein</fullName>
    </recommendedName>
</protein>
<dbReference type="SMART" id="SM00222">
    <property type="entry name" value="Sec7"/>
    <property type="match status" value="1"/>
</dbReference>
<feature type="region of interest" description="Disordered" evidence="1">
    <location>
        <begin position="614"/>
        <end position="783"/>
    </location>
</feature>
<dbReference type="Pfam" id="PF00169">
    <property type="entry name" value="PH"/>
    <property type="match status" value="1"/>
</dbReference>
<feature type="compositionally biased region" description="Polar residues" evidence="1">
    <location>
        <begin position="653"/>
        <end position="667"/>
    </location>
</feature>
<dbReference type="CDD" id="cd00171">
    <property type="entry name" value="Sec7"/>
    <property type="match status" value="1"/>
</dbReference>
<accession>A0A8J4PRG7</accession>
<dbReference type="Pfam" id="PF01369">
    <property type="entry name" value="Sec7"/>
    <property type="match status" value="1"/>
</dbReference>
<dbReference type="PROSITE" id="PS50190">
    <property type="entry name" value="SEC7"/>
    <property type="match status" value="1"/>
</dbReference>
<evidence type="ECO:0000256" key="1">
    <source>
        <dbReference type="SAM" id="MobiDB-lite"/>
    </source>
</evidence>
<dbReference type="SUPFAM" id="SSF50729">
    <property type="entry name" value="PH domain-like"/>
    <property type="match status" value="1"/>
</dbReference>
<feature type="region of interest" description="Disordered" evidence="1">
    <location>
        <begin position="78"/>
        <end position="167"/>
    </location>
</feature>
<dbReference type="Gene3D" id="1.10.220.20">
    <property type="match status" value="1"/>
</dbReference>